<protein>
    <recommendedName>
        <fullName evidence="3">Sce7726 family protein</fullName>
    </recommendedName>
</protein>
<dbReference type="EMBL" id="RDOM01000053">
    <property type="protein sequence ID" value="MBF4273492.1"/>
    <property type="molecule type" value="Genomic_DNA"/>
</dbReference>
<dbReference type="AlphaFoldDB" id="A0AAW4ADK9"/>
<evidence type="ECO:0000313" key="1">
    <source>
        <dbReference type="EMBL" id="MBF4273492.1"/>
    </source>
</evidence>
<comment type="caution">
    <text evidence="1">The sequence shown here is derived from an EMBL/GenBank/DDBJ whole genome shotgun (WGS) entry which is preliminary data.</text>
</comment>
<dbReference type="NCBIfam" id="NF033832">
    <property type="entry name" value="sce7726_fam"/>
    <property type="match status" value="1"/>
</dbReference>
<accession>A0AAW4ADK9</accession>
<evidence type="ECO:0008006" key="3">
    <source>
        <dbReference type="Google" id="ProtNLM"/>
    </source>
</evidence>
<evidence type="ECO:0000313" key="2">
    <source>
        <dbReference type="Proteomes" id="UP000722957"/>
    </source>
</evidence>
<gene>
    <name evidence="1" type="ORF">EAY07_15960</name>
</gene>
<dbReference type="InterPro" id="IPR047729">
    <property type="entry name" value="Sce7726-like"/>
</dbReference>
<dbReference type="RefSeq" id="WP_020977810.1">
    <property type="nucleotide sequence ID" value="NZ_CP020534.1"/>
</dbReference>
<name>A0AAW4ADK9_VIBAN</name>
<proteinExistence type="predicted"/>
<sequence length="270" mass="30647">MKEADYKVATIDWLINRGYLEHDAVLINELPVDNFSRRADLVVANGKLHAFEIKSDADSLARLQGQIETYLAFFDKVTLVCSPKFTNKAIEMLPSMVEILELEINSQGDASLKVKRRGRIEKVGTASDFLSFVDKRHLVTSLKSKKLACQLSETRSALNAKLSRLPKSHWRNLVLDYLKNKYRPTYQSFLANKHDITEVSDLTYLSPQKLQTEPDQMDITRTRDDVWEINIDGAKVIAESGVDISESMNQFGFVTSKPIKVIPRVLKQAT</sequence>
<organism evidence="1 2">
    <name type="scientific">Vibrio anguillarum</name>
    <name type="common">Listonella anguillarum</name>
    <dbReference type="NCBI Taxonomy" id="55601"/>
    <lineage>
        <taxon>Bacteria</taxon>
        <taxon>Pseudomonadati</taxon>
        <taxon>Pseudomonadota</taxon>
        <taxon>Gammaproteobacteria</taxon>
        <taxon>Vibrionales</taxon>
        <taxon>Vibrionaceae</taxon>
        <taxon>Vibrio</taxon>
    </lineage>
</organism>
<reference evidence="1 2" key="1">
    <citation type="journal article" date="2021" name="PeerJ">
        <title>Analysis of 44 Vibrio anguillarum genomes reveals high genetic diversity.</title>
        <authorList>
            <person name="Hansen M.J."/>
            <person name="Dalsgaard I."/>
        </authorList>
    </citation>
    <scope>NUCLEOTIDE SEQUENCE [LARGE SCALE GENOMIC DNA]</scope>
    <source>
        <strain evidence="1 2">17-16730-2A</strain>
    </source>
</reference>
<dbReference type="Proteomes" id="UP000722957">
    <property type="component" value="Unassembled WGS sequence"/>
</dbReference>
<dbReference type="KEGG" id="vau:VANGNB10_cI0418"/>